<keyword evidence="1" id="KW-0732">Signal</keyword>
<proteinExistence type="predicted"/>
<gene>
    <name evidence="2" type="ORF">SAMN06297358_4240</name>
</gene>
<sequence>MKKCLQLLLMCVLFAGYTKAQNKSWTYDFGTATGNLSPTAAAGILSANDGDPTHIHSLLPAPADGQIARVWTGNSNVGGYTLSTSGTLGSGAKLLFNPAPTSSTTKFSILNIDGTAVMSVGFKIKFETGTNARYRFAVGRDVSTINWSTASGSTQLSNGTNFNDMLTNLPSFLLMQWDLSSSNYTLKIRKQASSDNNVSFDGWETLNPTLNPSVSFVNGGIYDVQLYANNGSASATYTKMGVTQTVAARSCHIWINNTQLLFAANDPNFKDAGTGLAANAALNAFIFLGYNNTDPDDSAVHDARAYLDDFVYANYLENINVLPVVLDGFSATKQNNGVLLNWKTLSEKDNAKFEIFRSGDADQAPKLIKTITGKGNTSTLTNYSTTDNSPLIGNNYYKLVQSDFNGKADTLATASAKMGFAKSDFNIYVANTNSVRLSINSLTSESAALEIYNLSGQCLLREKVRLTEGANQLAIPAKLGSGVYVGVLNTKEDHFTTKFISK</sequence>
<evidence type="ECO:0000256" key="1">
    <source>
        <dbReference type="SAM" id="SignalP"/>
    </source>
</evidence>
<protein>
    <submittedName>
        <fullName evidence="2">Por secretion system C-terminal sorting domain-containing protein</fullName>
    </submittedName>
</protein>
<dbReference type="Proteomes" id="UP000219281">
    <property type="component" value="Unassembled WGS sequence"/>
</dbReference>
<dbReference type="AlphaFoldDB" id="A0A286AF41"/>
<evidence type="ECO:0000313" key="3">
    <source>
        <dbReference type="Proteomes" id="UP000219281"/>
    </source>
</evidence>
<name>A0A286AF41_9SPHI</name>
<dbReference type="InterPro" id="IPR013783">
    <property type="entry name" value="Ig-like_fold"/>
</dbReference>
<evidence type="ECO:0000313" key="2">
    <source>
        <dbReference type="EMBL" id="SOD20516.1"/>
    </source>
</evidence>
<dbReference type="NCBIfam" id="TIGR04183">
    <property type="entry name" value="Por_Secre_tail"/>
    <property type="match status" value="1"/>
</dbReference>
<dbReference type="OrthoDB" id="1466765at2"/>
<accession>A0A286AF41</accession>
<dbReference type="Gene3D" id="2.60.40.10">
    <property type="entry name" value="Immunoglobulins"/>
    <property type="match status" value="1"/>
</dbReference>
<organism evidence="2 3">
    <name type="scientific">Pedobacter xixiisoli</name>
    <dbReference type="NCBI Taxonomy" id="1476464"/>
    <lineage>
        <taxon>Bacteria</taxon>
        <taxon>Pseudomonadati</taxon>
        <taxon>Bacteroidota</taxon>
        <taxon>Sphingobacteriia</taxon>
        <taxon>Sphingobacteriales</taxon>
        <taxon>Sphingobacteriaceae</taxon>
        <taxon>Pedobacter</taxon>
    </lineage>
</organism>
<feature type="signal peptide" evidence="1">
    <location>
        <begin position="1"/>
        <end position="20"/>
    </location>
</feature>
<keyword evidence="3" id="KW-1185">Reference proteome</keyword>
<dbReference type="RefSeq" id="WP_097134015.1">
    <property type="nucleotide sequence ID" value="NZ_OCMT01000005.1"/>
</dbReference>
<feature type="chain" id="PRO_5013058134" evidence="1">
    <location>
        <begin position="21"/>
        <end position="502"/>
    </location>
</feature>
<dbReference type="EMBL" id="OCMT01000005">
    <property type="protein sequence ID" value="SOD20516.1"/>
    <property type="molecule type" value="Genomic_DNA"/>
</dbReference>
<reference evidence="3" key="1">
    <citation type="submission" date="2017-09" db="EMBL/GenBank/DDBJ databases">
        <authorList>
            <person name="Varghese N."/>
            <person name="Submissions S."/>
        </authorList>
    </citation>
    <scope>NUCLEOTIDE SEQUENCE [LARGE SCALE GENOMIC DNA]</scope>
    <source>
        <strain evidence="3">CGMCC 1.12803</strain>
    </source>
</reference>
<dbReference type="InterPro" id="IPR026444">
    <property type="entry name" value="Secre_tail"/>
</dbReference>